<evidence type="ECO:0000313" key="3">
    <source>
        <dbReference type="EMBL" id="CAF4479533.1"/>
    </source>
</evidence>
<organism evidence="3 4">
    <name type="scientific">Rotaria socialis</name>
    <dbReference type="NCBI Taxonomy" id="392032"/>
    <lineage>
        <taxon>Eukaryota</taxon>
        <taxon>Metazoa</taxon>
        <taxon>Spiralia</taxon>
        <taxon>Gnathifera</taxon>
        <taxon>Rotifera</taxon>
        <taxon>Eurotatoria</taxon>
        <taxon>Bdelloidea</taxon>
        <taxon>Philodinida</taxon>
        <taxon>Philodinidae</taxon>
        <taxon>Rotaria</taxon>
    </lineage>
</organism>
<evidence type="ECO:0000313" key="4">
    <source>
        <dbReference type="Proteomes" id="UP000663862"/>
    </source>
</evidence>
<gene>
    <name evidence="3" type="ORF">TSG867_LOCUS19365</name>
</gene>
<feature type="compositionally biased region" description="Polar residues" evidence="1">
    <location>
        <begin position="16"/>
        <end position="42"/>
    </location>
</feature>
<dbReference type="InterPro" id="IPR036249">
    <property type="entry name" value="Thioredoxin-like_sf"/>
</dbReference>
<accession>A0A820U0Z1</accession>
<dbReference type="Gene3D" id="3.40.30.10">
    <property type="entry name" value="Glutaredoxin"/>
    <property type="match status" value="1"/>
</dbReference>
<feature type="region of interest" description="Disordered" evidence="1">
    <location>
        <begin position="16"/>
        <end position="43"/>
    </location>
</feature>
<protein>
    <recommendedName>
        <fullName evidence="2">DSBA-like thioredoxin domain-containing protein</fullName>
    </recommendedName>
</protein>
<name>A0A820U0Z1_9BILA</name>
<dbReference type="Pfam" id="PF01323">
    <property type="entry name" value="DSBA"/>
    <property type="match status" value="1"/>
</dbReference>
<dbReference type="AlphaFoldDB" id="A0A820U0Z1"/>
<dbReference type="GO" id="GO:0016491">
    <property type="term" value="F:oxidoreductase activity"/>
    <property type="evidence" value="ECO:0007669"/>
    <property type="project" value="InterPro"/>
</dbReference>
<reference evidence="3" key="1">
    <citation type="submission" date="2021-02" db="EMBL/GenBank/DDBJ databases">
        <authorList>
            <person name="Nowell W R."/>
        </authorList>
    </citation>
    <scope>NUCLEOTIDE SEQUENCE</scope>
</reference>
<feature type="domain" description="DSBA-like thioredoxin" evidence="2">
    <location>
        <begin position="99"/>
        <end position="275"/>
    </location>
</feature>
<evidence type="ECO:0000259" key="2">
    <source>
        <dbReference type="Pfam" id="PF01323"/>
    </source>
</evidence>
<sequence length="280" mass="32739">MNKKQIELIELWSRSSKPPTNVLSPPENQQQIRPSSSYTPDSIPSCIFGEPENEIEIIASEPPCSSSNVADIQHVSSSIEYETPNKSNLNKKSTLEPALQLEKDYPVQIRFIPRSFHTQQSFGGNLIERNRLHVNKVQYLDLDCQRFAKERGLIIREPKHSFDSSMSLIPGLYADKHQFFHAFASRTFELFFKRQLNIENMDEIIKLLYETSRKDKTFEEFSQDFQNYLNNQGQQDYLNAEIEAELDHVFGVPMFIIRDEPFWGYDRLSWVRKRLDSLHS</sequence>
<dbReference type="EMBL" id="CAJOBQ010001349">
    <property type="protein sequence ID" value="CAF4479533.1"/>
    <property type="molecule type" value="Genomic_DNA"/>
</dbReference>
<dbReference type="InterPro" id="IPR001853">
    <property type="entry name" value="DSBA-like_thioredoxin_dom"/>
</dbReference>
<dbReference type="SUPFAM" id="SSF52833">
    <property type="entry name" value="Thioredoxin-like"/>
    <property type="match status" value="1"/>
</dbReference>
<proteinExistence type="predicted"/>
<evidence type="ECO:0000256" key="1">
    <source>
        <dbReference type="SAM" id="MobiDB-lite"/>
    </source>
</evidence>
<dbReference type="Proteomes" id="UP000663862">
    <property type="component" value="Unassembled WGS sequence"/>
</dbReference>
<comment type="caution">
    <text evidence="3">The sequence shown here is derived from an EMBL/GenBank/DDBJ whole genome shotgun (WGS) entry which is preliminary data.</text>
</comment>